<proteinExistence type="predicted"/>
<reference evidence="2 3" key="1">
    <citation type="journal article" date="2023" name="Sci. Data">
        <title>Genome assembly of the Korean intertidal mud-creeper Batillaria attramentaria.</title>
        <authorList>
            <person name="Patra A.K."/>
            <person name="Ho P.T."/>
            <person name="Jun S."/>
            <person name="Lee S.J."/>
            <person name="Kim Y."/>
            <person name="Won Y.J."/>
        </authorList>
    </citation>
    <scope>NUCLEOTIDE SEQUENCE [LARGE SCALE GENOMIC DNA]</scope>
    <source>
        <strain evidence="2">Wonlab-2016</strain>
    </source>
</reference>
<feature type="region of interest" description="Disordered" evidence="1">
    <location>
        <begin position="20"/>
        <end position="54"/>
    </location>
</feature>
<dbReference type="Proteomes" id="UP001519460">
    <property type="component" value="Unassembled WGS sequence"/>
</dbReference>
<evidence type="ECO:0000256" key="1">
    <source>
        <dbReference type="SAM" id="MobiDB-lite"/>
    </source>
</evidence>
<dbReference type="EMBL" id="JACVVK020000013">
    <property type="protein sequence ID" value="KAK7504924.1"/>
    <property type="molecule type" value="Genomic_DNA"/>
</dbReference>
<keyword evidence="3" id="KW-1185">Reference proteome</keyword>
<evidence type="ECO:0000313" key="2">
    <source>
        <dbReference type="EMBL" id="KAK7504924.1"/>
    </source>
</evidence>
<organism evidence="2 3">
    <name type="scientific">Batillaria attramentaria</name>
    <dbReference type="NCBI Taxonomy" id="370345"/>
    <lineage>
        <taxon>Eukaryota</taxon>
        <taxon>Metazoa</taxon>
        <taxon>Spiralia</taxon>
        <taxon>Lophotrochozoa</taxon>
        <taxon>Mollusca</taxon>
        <taxon>Gastropoda</taxon>
        <taxon>Caenogastropoda</taxon>
        <taxon>Sorbeoconcha</taxon>
        <taxon>Cerithioidea</taxon>
        <taxon>Batillariidae</taxon>
        <taxon>Batillaria</taxon>
    </lineage>
</organism>
<sequence length="129" mass="14327">MQECPLLVLNVAAGADPVHFDTRAPQTSNKSRPTLPHQFKGKSRHNSTNGPVSLSLNHGGCQTALSLINQSPRGFNFHFYGQRPSRGLASHRGAAATGHWESVMMDSWRRLVKPTSHWMLIPVVDFLSW</sequence>
<evidence type="ECO:0000313" key="3">
    <source>
        <dbReference type="Proteomes" id="UP001519460"/>
    </source>
</evidence>
<dbReference type="AlphaFoldDB" id="A0ABD0M0U0"/>
<protein>
    <submittedName>
        <fullName evidence="2">Uncharacterized protein</fullName>
    </submittedName>
</protein>
<gene>
    <name evidence="2" type="ORF">BaRGS_00003952</name>
</gene>
<name>A0ABD0M0U0_9CAEN</name>
<comment type="caution">
    <text evidence="2">The sequence shown here is derived from an EMBL/GenBank/DDBJ whole genome shotgun (WGS) entry which is preliminary data.</text>
</comment>
<accession>A0ABD0M0U0</accession>